<evidence type="ECO:0000259" key="8">
    <source>
        <dbReference type="Pfam" id="PF03600"/>
    </source>
</evidence>
<accession>A0ABT0LBI7</accession>
<sequence length="412" mass="45741">MSFSLIVTILIFILISMRQWLPAWLRIWHIMSMGALAILIMGEISLKAAFLGIDWNVIAYLFGVFSIAAALYDSGISDRMCDYLNKRHPSIPFSLLFLMVFSGITAAVLTNDAAAVIGTPIALTLARLLKIRPTLLLIALCASVTIGSMLTPVGNPQNILIAAKGHITNPMSSFALWLIVPTLFSMVFAFFWLLYVQKKWGQECHQHVSLPQPNHGSTWPAYLSVCLLIGMILGDSLLISINPNYHLPIGIMALIACLPVYLFNPHRKTVFKEVDWATLTFFVAMFVVTGAVLASGDLQTWLGPKLHELDHPPLLTTISFWGSQLFSNVPLIEIYLQLLTKQELSTMMLLSATSTLAGNLFIISAASNVIVVQQTEKFNAKPFSFWEFALVLLPITVVSLLFSYLWIVYVMS</sequence>
<keyword evidence="4 7" id="KW-0812">Transmembrane</keyword>
<dbReference type="PANTHER" id="PTHR43302:SF5">
    <property type="entry name" value="TRANSPORTER ARSB-RELATED"/>
    <property type="match status" value="1"/>
</dbReference>
<feature type="transmembrane region" description="Helical" evidence="7">
    <location>
        <begin position="383"/>
        <end position="409"/>
    </location>
</feature>
<keyword evidence="3" id="KW-1003">Cell membrane</keyword>
<evidence type="ECO:0000256" key="3">
    <source>
        <dbReference type="ARBA" id="ARBA00022475"/>
    </source>
</evidence>
<evidence type="ECO:0000256" key="1">
    <source>
        <dbReference type="ARBA" id="ARBA00004651"/>
    </source>
</evidence>
<feature type="transmembrane region" description="Helical" evidence="7">
    <location>
        <begin position="217"/>
        <end position="239"/>
    </location>
</feature>
<evidence type="ECO:0000256" key="4">
    <source>
        <dbReference type="ARBA" id="ARBA00022692"/>
    </source>
</evidence>
<feature type="transmembrane region" description="Helical" evidence="7">
    <location>
        <begin position="348"/>
        <end position="371"/>
    </location>
</feature>
<evidence type="ECO:0000256" key="2">
    <source>
        <dbReference type="ARBA" id="ARBA00022448"/>
    </source>
</evidence>
<name>A0ABT0LBI7_9GAMM</name>
<feature type="transmembrane region" description="Helical" evidence="7">
    <location>
        <begin position="314"/>
        <end position="336"/>
    </location>
</feature>
<reference evidence="9 10" key="1">
    <citation type="submission" date="2022-01" db="EMBL/GenBank/DDBJ databases">
        <title>Whole genome-based taxonomy of the Shewanellaceae.</title>
        <authorList>
            <person name="Martin-Rodriguez A.J."/>
        </authorList>
    </citation>
    <scope>NUCLEOTIDE SEQUENCE [LARGE SCALE GENOMIC DNA]</scope>
    <source>
        <strain evidence="9 10">DSM 17177</strain>
    </source>
</reference>
<gene>
    <name evidence="9" type="ORF">L2764_11190</name>
</gene>
<keyword evidence="5 7" id="KW-1133">Transmembrane helix</keyword>
<dbReference type="Pfam" id="PF03600">
    <property type="entry name" value="CitMHS"/>
    <property type="match status" value="1"/>
</dbReference>
<feature type="transmembrane region" description="Helical" evidence="7">
    <location>
        <begin position="174"/>
        <end position="196"/>
    </location>
</feature>
<evidence type="ECO:0000256" key="5">
    <source>
        <dbReference type="ARBA" id="ARBA00022989"/>
    </source>
</evidence>
<evidence type="ECO:0000313" key="9">
    <source>
        <dbReference type="EMBL" id="MCL1125023.1"/>
    </source>
</evidence>
<evidence type="ECO:0000313" key="10">
    <source>
        <dbReference type="Proteomes" id="UP001203423"/>
    </source>
</evidence>
<feature type="transmembrane region" description="Helical" evidence="7">
    <location>
        <begin position="92"/>
        <end position="123"/>
    </location>
</feature>
<keyword evidence="10" id="KW-1185">Reference proteome</keyword>
<feature type="transmembrane region" description="Helical" evidence="7">
    <location>
        <begin position="276"/>
        <end position="294"/>
    </location>
</feature>
<keyword evidence="6 7" id="KW-0472">Membrane</keyword>
<evidence type="ECO:0000256" key="7">
    <source>
        <dbReference type="SAM" id="Phobius"/>
    </source>
</evidence>
<dbReference type="EMBL" id="JAKIKS010000037">
    <property type="protein sequence ID" value="MCL1125023.1"/>
    <property type="molecule type" value="Genomic_DNA"/>
</dbReference>
<comment type="caution">
    <text evidence="9">The sequence shown here is derived from an EMBL/GenBank/DDBJ whole genome shotgun (WGS) entry which is preliminary data.</text>
</comment>
<feature type="transmembrane region" description="Helical" evidence="7">
    <location>
        <begin position="245"/>
        <end position="264"/>
    </location>
</feature>
<proteinExistence type="predicted"/>
<keyword evidence="2" id="KW-0813">Transport</keyword>
<organism evidence="9 10">
    <name type="scientific">Shewanella surugensis</name>
    <dbReference type="NCBI Taxonomy" id="212020"/>
    <lineage>
        <taxon>Bacteria</taxon>
        <taxon>Pseudomonadati</taxon>
        <taxon>Pseudomonadota</taxon>
        <taxon>Gammaproteobacteria</taxon>
        <taxon>Alteromonadales</taxon>
        <taxon>Shewanellaceae</taxon>
        <taxon>Shewanella</taxon>
    </lineage>
</organism>
<comment type="subcellular location">
    <subcellularLocation>
        <location evidence="1">Cell membrane</location>
        <topology evidence="1">Multi-pass membrane protein</topology>
    </subcellularLocation>
</comment>
<feature type="transmembrane region" description="Helical" evidence="7">
    <location>
        <begin position="135"/>
        <end position="154"/>
    </location>
</feature>
<evidence type="ECO:0000256" key="6">
    <source>
        <dbReference type="ARBA" id="ARBA00023136"/>
    </source>
</evidence>
<dbReference type="Proteomes" id="UP001203423">
    <property type="component" value="Unassembled WGS sequence"/>
</dbReference>
<dbReference type="PANTHER" id="PTHR43302">
    <property type="entry name" value="TRANSPORTER ARSB-RELATED"/>
    <property type="match status" value="1"/>
</dbReference>
<feature type="domain" description="Citrate transporter-like" evidence="8">
    <location>
        <begin position="15"/>
        <end position="332"/>
    </location>
</feature>
<feature type="transmembrane region" description="Helical" evidence="7">
    <location>
        <begin position="28"/>
        <end position="46"/>
    </location>
</feature>
<feature type="transmembrane region" description="Helical" evidence="7">
    <location>
        <begin position="53"/>
        <end position="72"/>
    </location>
</feature>
<protein>
    <recommendedName>
        <fullName evidence="8">Citrate transporter-like domain-containing protein</fullName>
    </recommendedName>
</protein>
<dbReference type="InterPro" id="IPR004680">
    <property type="entry name" value="Cit_transptr-like_dom"/>
</dbReference>
<dbReference type="RefSeq" id="WP_248940297.1">
    <property type="nucleotide sequence ID" value="NZ_JAKIKS010000037.1"/>
</dbReference>